<proteinExistence type="predicted"/>
<feature type="region of interest" description="Disordered" evidence="1">
    <location>
        <begin position="755"/>
        <end position="792"/>
    </location>
</feature>
<dbReference type="InterPro" id="IPR055589">
    <property type="entry name" value="DUF7165"/>
</dbReference>
<feature type="region of interest" description="Disordered" evidence="1">
    <location>
        <begin position="252"/>
        <end position="318"/>
    </location>
</feature>
<accession>A0A9P4T7N1</accession>
<name>A0A9P4T7N1_CURKU</name>
<feature type="compositionally biased region" description="Low complexity" evidence="1">
    <location>
        <begin position="275"/>
        <end position="294"/>
    </location>
</feature>
<dbReference type="OrthoDB" id="3925024at2759"/>
<feature type="compositionally biased region" description="Low complexity" evidence="1">
    <location>
        <begin position="761"/>
        <end position="785"/>
    </location>
</feature>
<organism evidence="3 4">
    <name type="scientific">Curvularia kusanoi</name>
    <name type="common">Cochliobolus kusanoi</name>
    <dbReference type="NCBI Taxonomy" id="90978"/>
    <lineage>
        <taxon>Eukaryota</taxon>
        <taxon>Fungi</taxon>
        <taxon>Dikarya</taxon>
        <taxon>Ascomycota</taxon>
        <taxon>Pezizomycotina</taxon>
        <taxon>Dothideomycetes</taxon>
        <taxon>Pleosporomycetidae</taxon>
        <taxon>Pleosporales</taxon>
        <taxon>Pleosporineae</taxon>
        <taxon>Pleosporaceae</taxon>
        <taxon>Curvularia</taxon>
    </lineage>
</organism>
<feature type="region of interest" description="Disordered" evidence="1">
    <location>
        <begin position="850"/>
        <end position="1070"/>
    </location>
</feature>
<comment type="caution">
    <text evidence="3">The sequence shown here is derived from an EMBL/GenBank/DDBJ whole genome shotgun (WGS) entry which is preliminary data.</text>
</comment>
<evidence type="ECO:0000259" key="2">
    <source>
        <dbReference type="Pfam" id="PF23749"/>
    </source>
</evidence>
<dbReference type="Proteomes" id="UP000801428">
    <property type="component" value="Unassembled WGS sequence"/>
</dbReference>
<dbReference type="Pfam" id="PF23749">
    <property type="entry name" value="DUF7165"/>
    <property type="match status" value="1"/>
</dbReference>
<dbReference type="Gene3D" id="2.130.10.10">
    <property type="entry name" value="YVTN repeat-like/Quinoprotein amine dehydrogenase"/>
    <property type="match status" value="1"/>
</dbReference>
<evidence type="ECO:0000313" key="3">
    <source>
        <dbReference type="EMBL" id="KAF2996252.1"/>
    </source>
</evidence>
<feature type="compositionally biased region" description="Low complexity" evidence="1">
    <location>
        <begin position="900"/>
        <end position="912"/>
    </location>
</feature>
<sequence length="1070" mass="117085">MQQRYGIPAEDPYGNELRARIANGWHVLFKFANISKTIHGSGVSDSTKPSSDFGMRFIYPSRKLEASRQKEELVVSQRLAFVHSMPAQDAKDYKLMFMLLSSAFRTSISNIGNDHKPWVFDWGSGIDGQRMFRKGSSWLAWFVLAEGPELFWKQWWILPSDAPSTRHYIRDRAIKAWTAIPQKLVDYQRDHARRIQEAINIKADVATDFVSVNPIPYFTQYAEHRLSMWKSGMRPAEETIIGARGKEVSFANNEGALNPDSHASVDDIDSRPAASSIDNSTTSSSGVSQSGYSTAMTSNMTDEDRRQTAAGSPTASTAHAHPSLTLLELLSNSASSSALPDSFDFNISRKGQYVAVYSASNIWLIQTVQLPRLFARTLQVKRKPIAIDITEDGFLLAVLSRPSQVDLYEIHGEQGGQIKMRRTVQLVHEATSLVLSPDARILITGNKFGIEVVAVFPDAPVTARRTLSGPAGDALEFSDDGRTLLITGYARKSDSSALFVLPGLYDGPLDEEGAPIPQAPETVWTGSVLFPETARIARQATLLPDADTGTFNELFAFNAEEDSWGIYDIACQRFTQRKMFLPDHQRWTRSEFVDDAMPAVSPNADLAAVALRMRGTTNIWVYEVPGWEYKPSEKTKGQAPIQPCFCIPIPKLDAYTYQEICALRWVKVGQNVQRLVAVGNSSTAQNESDVPDASMGSKGIVIVLDFDKTNPAGAAVPLTSKTEYDLDPLCPGEVLPEGSIDFNQEVELMRTRTLAQRRAQDQAGGARRSSRSGSSSVQRSRTTVRPGPIADEEELTAEEAQAAFEMPYDNQQPRSQMSLARAATVAAVSPANRRHLRALPFRPLEYRRADGSGRREIPHESDADNWVPPPPAYTAKAEESESVSLSHPNAPPSGRRRSRGSNSGSISSSSRPSIPPVPTLPTMSATVNPSQLSPSGPYQTPGQSFSATDLSLRRPSLIHPTTYPSPNSSDSFGRCRGSAAPSPPHVPVPTVSPSASPPTATPSRRPSLFSPSQQQLCNSAPTLGRNPEHPETPTTQPATQPNRHTRAQTRACVAARSSDGSRKESGIAEA</sequence>
<feature type="compositionally biased region" description="Low complexity" evidence="1">
    <location>
        <begin position="1032"/>
        <end position="1041"/>
    </location>
</feature>
<dbReference type="SUPFAM" id="SSF82171">
    <property type="entry name" value="DPP6 N-terminal domain-like"/>
    <property type="match status" value="1"/>
</dbReference>
<dbReference type="InterPro" id="IPR015943">
    <property type="entry name" value="WD40/YVTN_repeat-like_dom_sf"/>
</dbReference>
<feature type="compositionally biased region" description="Basic and acidic residues" evidence="1">
    <location>
        <begin position="1059"/>
        <end position="1070"/>
    </location>
</feature>
<feature type="compositionally biased region" description="Polar residues" evidence="1">
    <location>
        <begin position="1009"/>
        <end position="1021"/>
    </location>
</feature>
<feature type="compositionally biased region" description="Polar residues" evidence="1">
    <location>
        <begin position="962"/>
        <end position="971"/>
    </location>
</feature>
<reference evidence="3" key="1">
    <citation type="submission" date="2019-04" db="EMBL/GenBank/DDBJ databases">
        <title>Sequencing of skin fungus with MAO and IRED activity.</title>
        <authorList>
            <person name="Marsaioli A.J."/>
            <person name="Bonatto J.M.C."/>
            <person name="Reis Junior O."/>
        </authorList>
    </citation>
    <scope>NUCLEOTIDE SEQUENCE</scope>
    <source>
        <strain evidence="3">30M1</strain>
    </source>
</reference>
<feature type="compositionally biased region" description="Polar residues" evidence="1">
    <location>
        <begin position="921"/>
        <end position="949"/>
    </location>
</feature>
<evidence type="ECO:0000313" key="4">
    <source>
        <dbReference type="Proteomes" id="UP000801428"/>
    </source>
</evidence>
<feature type="domain" description="DUF7165" evidence="2">
    <location>
        <begin position="322"/>
        <end position="634"/>
    </location>
</feature>
<gene>
    <name evidence="3" type="ORF">E8E13_004030</name>
</gene>
<evidence type="ECO:0000256" key="1">
    <source>
        <dbReference type="SAM" id="MobiDB-lite"/>
    </source>
</evidence>
<protein>
    <recommendedName>
        <fullName evidence="2">DUF7165 domain-containing protein</fullName>
    </recommendedName>
</protein>
<dbReference type="EMBL" id="SWKU01000028">
    <property type="protein sequence ID" value="KAF2996252.1"/>
    <property type="molecule type" value="Genomic_DNA"/>
</dbReference>
<dbReference type="AlphaFoldDB" id="A0A9P4T7N1"/>
<feature type="compositionally biased region" description="Basic and acidic residues" evidence="1">
    <location>
        <begin position="850"/>
        <end position="862"/>
    </location>
</feature>
<keyword evidence="4" id="KW-1185">Reference proteome</keyword>